<dbReference type="AlphaFoldDB" id="A0A2K1KUH9"/>
<dbReference type="Gramene" id="Pp3c3_14870V3.1">
    <property type="protein sequence ID" value="Pp3c3_14870V3.1"/>
    <property type="gene ID" value="Pp3c3_14870"/>
</dbReference>
<gene>
    <name evidence="1" type="ORF">PHYPA_004438</name>
</gene>
<accession>A0A2K1KUH9</accession>
<dbReference type="InParanoid" id="A0A2K1KUH9"/>
<dbReference type="EnsemblPlants" id="Pp3c3_14870V3.1">
    <property type="protein sequence ID" value="Pp3c3_14870V3.1"/>
    <property type="gene ID" value="Pp3c3_14870"/>
</dbReference>
<sequence>MRMGFLQNTASGKSTVVFRVSGCSLDRELWHRRGDLAAREWTRCEALNGSSVMESSDYGVGDVLGEDGQLLHPCLHIRPLRKMLHD</sequence>
<protein>
    <submittedName>
        <fullName evidence="1 2">Uncharacterized protein</fullName>
    </submittedName>
</protein>
<dbReference type="Proteomes" id="UP000006727">
    <property type="component" value="Chromosome 3"/>
</dbReference>
<organism evidence="1">
    <name type="scientific">Physcomitrium patens</name>
    <name type="common">Spreading-leaved earth moss</name>
    <name type="synonym">Physcomitrella patens</name>
    <dbReference type="NCBI Taxonomy" id="3218"/>
    <lineage>
        <taxon>Eukaryota</taxon>
        <taxon>Viridiplantae</taxon>
        <taxon>Streptophyta</taxon>
        <taxon>Embryophyta</taxon>
        <taxon>Bryophyta</taxon>
        <taxon>Bryophytina</taxon>
        <taxon>Bryopsida</taxon>
        <taxon>Funariidae</taxon>
        <taxon>Funariales</taxon>
        <taxon>Funariaceae</taxon>
        <taxon>Physcomitrium</taxon>
    </lineage>
</organism>
<dbReference type="Gramene" id="Pp3c3_14870V3.2">
    <property type="protein sequence ID" value="Pp3c3_14870V3.2"/>
    <property type="gene ID" value="Pp3c3_14870"/>
</dbReference>
<reference evidence="1 3" key="1">
    <citation type="journal article" date="2008" name="Science">
        <title>The Physcomitrella genome reveals evolutionary insights into the conquest of land by plants.</title>
        <authorList>
            <person name="Rensing S."/>
            <person name="Lang D."/>
            <person name="Zimmer A."/>
            <person name="Terry A."/>
            <person name="Salamov A."/>
            <person name="Shapiro H."/>
            <person name="Nishiyama T."/>
            <person name="Perroud P.-F."/>
            <person name="Lindquist E."/>
            <person name="Kamisugi Y."/>
            <person name="Tanahashi T."/>
            <person name="Sakakibara K."/>
            <person name="Fujita T."/>
            <person name="Oishi K."/>
            <person name="Shin-I T."/>
            <person name="Kuroki Y."/>
            <person name="Toyoda A."/>
            <person name="Suzuki Y."/>
            <person name="Hashimoto A."/>
            <person name="Yamaguchi K."/>
            <person name="Sugano A."/>
            <person name="Kohara Y."/>
            <person name="Fujiyama A."/>
            <person name="Anterola A."/>
            <person name="Aoki S."/>
            <person name="Ashton N."/>
            <person name="Barbazuk W.B."/>
            <person name="Barker E."/>
            <person name="Bennetzen J."/>
            <person name="Bezanilla M."/>
            <person name="Blankenship R."/>
            <person name="Cho S.H."/>
            <person name="Dutcher S."/>
            <person name="Estelle M."/>
            <person name="Fawcett J.A."/>
            <person name="Gundlach H."/>
            <person name="Hanada K."/>
            <person name="Heyl A."/>
            <person name="Hicks K.A."/>
            <person name="Hugh J."/>
            <person name="Lohr M."/>
            <person name="Mayer K."/>
            <person name="Melkozernov A."/>
            <person name="Murata T."/>
            <person name="Nelson D."/>
            <person name="Pils B."/>
            <person name="Prigge M."/>
            <person name="Reiss B."/>
            <person name="Renner T."/>
            <person name="Rombauts S."/>
            <person name="Rushton P."/>
            <person name="Sanderfoot A."/>
            <person name="Schween G."/>
            <person name="Shiu S.-H."/>
            <person name="Stueber K."/>
            <person name="Theodoulou F.L."/>
            <person name="Tu H."/>
            <person name="Van de Peer Y."/>
            <person name="Verrier P.J."/>
            <person name="Waters E."/>
            <person name="Wood A."/>
            <person name="Yang L."/>
            <person name="Cove D."/>
            <person name="Cuming A."/>
            <person name="Hasebe M."/>
            <person name="Lucas S."/>
            <person name="Mishler D.B."/>
            <person name="Reski R."/>
            <person name="Grigoriev I."/>
            <person name="Quatrano R.S."/>
            <person name="Boore J.L."/>
        </authorList>
    </citation>
    <scope>NUCLEOTIDE SEQUENCE [LARGE SCALE GENOMIC DNA]</scope>
    <source>
        <strain evidence="2 3">cv. Gransden 2004</strain>
    </source>
</reference>
<name>A0A2K1KUH9_PHYPA</name>
<dbReference type="EnsemblPlants" id="Pp3c3_14870V3.2">
    <property type="protein sequence ID" value="Pp3c3_14870V3.2"/>
    <property type="gene ID" value="Pp3c3_14870"/>
</dbReference>
<dbReference type="EMBL" id="ABEU02000003">
    <property type="protein sequence ID" value="PNR57444.1"/>
    <property type="molecule type" value="Genomic_DNA"/>
</dbReference>
<evidence type="ECO:0000313" key="3">
    <source>
        <dbReference type="Proteomes" id="UP000006727"/>
    </source>
</evidence>
<evidence type="ECO:0000313" key="2">
    <source>
        <dbReference type="EnsemblPlants" id="Pp3c3_14870V3.1"/>
    </source>
</evidence>
<proteinExistence type="predicted"/>
<evidence type="ECO:0000313" key="1">
    <source>
        <dbReference type="EMBL" id="PNR57444.1"/>
    </source>
</evidence>
<reference evidence="1 3" key="2">
    <citation type="journal article" date="2018" name="Plant J.">
        <title>The Physcomitrella patens chromosome-scale assembly reveals moss genome structure and evolution.</title>
        <authorList>
            <person name="Lang D."/>
            <person name="Ullrich K.K."/>
            <person name="Murat F."/>
            <person name="Fuchs J."/>
            <person name="Jenkins J."/>
            <person name="Haas F.B."/>
            <person name="Piednoel M."/>
            <person name="Gundlach H."/>
            <person name="Van Bel M."/>
            <person name="Meyberg R."/>
            <person name="Vives C."/>
            <person name="Morata J."/>
            <person name="Symeonidi A."/>
            <person name="Hiss M."/>
            <person name="Muchero W."/>
            <person name="Kamisugi Y."/>
            <person name="Saleh O."/>
            <person name="Blanc G."/>
            <person name="Decker E.L."/>
            <person name="van Gessel N."/>
            <person name="Grimwood J."/>
            <person name="Hayes R.D."/>
            <person name="Graham S.W."/>
            <person name="Gunter L.E."/>
            <person name="McDaniel S.F."/>
            <person name="Hoernstein S.N.W."/>
            <person name="Larsson A."/>
            <person name="Li F.W."/>
            <person name="Perroud P.F."/>
            <person name="Phillips J."/>
            <person name="Ranjan P."/>
            <person name="Rokshar D.S."/>
            <person name="Rothfels C.J."/>
            <person name="Schneider L."/>
            <person name="Shu S."/>
            <person name="Stevenson D.W."/>
            <person name="Thummler F."/>
            <person name="Tillich M."/>
            <person name="Villarreal Aguilar J.C."/>
            <person name="Widiez T."/>
            <person name="Wong G.K."/>
            <person name="Wymore A."/>
            <person name="Zhang Y."/>
            <person name="Zimmer A.D."/>
            <person name="Quatrano R.S."/>
            <person name="Mayer K.F.X."/>
            <person name="Goodstein D."/>
            <person name="Casacuberta J.M."/>
            <person name="Vandepoele K."/>
            <person name="Reski R."/>
            <person name="Cuming A.C."/>
            <person name="Tuskan G.A."/>
            <person name="Maumus F."/>
            <person name="Salse J."/>
            <person name="Schmutz J."/>
            <person name="Rensing S.A."/>
        </authorList>
    </citation>
    <scope>NUCLEOTIDE SEQUENCE [LARGE SCALE GENOMIC DNA]</scope>
    <source>
        <strain evidence="2 3">cv. Gransden 2004</strain>
    </source>
</reference>
<reference evidence="2" key="3">
    <citation type="submission" date="2020-12" db="UniProtKB">
        <authorList>
            <consortium name="EnsemblPlants"/>
        </authorList>
    </citation>
    <scope>IDENTIFICATION</scope>
</reference>
<keyword evidence="3" id="KW-1185">Reference proteome</keyword>